<organism evidence="7 8">
    <name type="scientific">Pipistrellus nathusii</name>
    <name type="common">Nathusius' pipistrelle</name>
    <dbReference type="NCBI Taxonomy" id="59473"/>
    <lineage>
        <taxon>Eukaryota</taxon>
        <taxon>Metazoa</taxon>
        <taxon>Chordata</taxon>
        <taxon>Craniata</taxon>
        <taxon>Vertebrata</taxon>
        <taxon>Euteleostomi</taxon>
        <taxon>Mammalia</taxon>
        <taxon>Eutheria</taxon>
        <taxon>Laurasiatheria</taxon>
        <taxon>Chiroptera</taxon>
        <taxon>Yangochiroptera</taxon>
        <taxon>Vespertilionidae</taxon>
        <taxon>Pipistrellus</taxon>
    </lineage>
</organism>
<dbReference type="PANTHER" id="PTHR15057">
    <property type="entry name" value="STATHERIN"/>
    <property type="match status" value="1"/>
</dbReference>
<evidence type="ECO:0000256" key="6">
    <source>
        <dbReference type="SAM" id="SignalP"/>
    </source>
</evidence>
<accession>A0ABN9Z439</accession>
<keyword evidence="4 6" id="KW-0732">Signal</keyword>
<evidence type="ECO:0000313" key="7">
    <source>
        <dbReference type="EMBL" id="CAK6433111.1"/>
    </source>
</evidence>
<sequence>MKIFVFTFIMALLVAMISADSSEEKHHFCKKRYNNPPNYPEYPSNYPEYPPNYPQNPPIYPYPYPYPNEEK</sequence>
<dbReference type="EMBL" id="OY882858">
    <property type="protein sequence ID" value="CAK6433111.1"/>
    <property type="molecule type" value="Genomic_DNA"/>
</dbReference>
<reference evidence="7" key="1">
    <citation type="submission" date="2023-12" db="EMBL/GenBank/DDBJ databases">
        <authorList>
            <person name="Brown T."/>
        </authorList>
    </citation>
    <scope>NUCLEOTIDE SEQUENCE</scope>
</reference>
<evidence type="ECO:0000256" key="5">
    <source>
        <dbReference type="SAM" id="MobiDB-lite"/>
    </source>
</evidence>
<comment type="similarity">
    <text evidence="2">Belongs to the histatin/statherin family.</text>
</comment>
<feature type="signal peptide" evidence="6">
    <location>
        <begin position="1"/>
        <end position="19"/>
    </location>
</feature>
<evidence type="ECO:0000256" key="2">
    <source>
        <dbReference type="ARBA" id="ARBA00008589"/>
    </source>
</evidence>
<keyword evidence="3" id="KW-0964">Secreted</keyword>
<evidence type="ECO:0000256" key="1">
    <source>
        <dbReference type="ARBA" id="ARBA00004613"/>
    </source>
</evidence>
<evidence type="ECO:0000313" key="8">
    <source>
        <dbReference type="Proteomes" id="UP001314169"/>
    </source>
</evidence>
<evidence type="ECO:0000256" key="3">
    <source>
        <dbReference type="ARBA" id="ARBA00022525"/>
    </source>
</evidence>
<feature type="chain" id="PRO_5045941440" evidence="6">
    <location>
        <begin position="20"/>
        <end position="71"/>
    </location>
</feature>
<gene>
    <name evidence="7" type="ORF">MPIPNATIZW_LOCUS1417</name>
</gene>
<dbReference type="InterPro" id="IPR030773">
    <property type="entry name" value="Histatin/statherin"/>
</dbReference>
<feature type="region of interest" description="Disordered" evidence="5">
    <location>
        <begin position="34"/>
        <end position="54"/>
    </location>
</feature>
<name>A0ABN9Z439_PIPNA</name>
<dbReference type="Proteomes" id="UP001314169">
    <property type="component" value="Chromosome 1"/>
</dbReference>
<protein>
    <submittedName>
        <fullName evidence="7">Uncharacterized protein</fullName>
    </submittedName>
</protein>
<comment type="subcellular location">
    <subcellularLocation>
        <location evidence="1">Secreted</location>
    </subcellularLocation>
</comment>
<dbReference type="PANTHER" id="PTHR15057:SF3">
    <property type="entry name" value="STATHERIN"/>
    <property type="match status" value="1"/>
</dbReference>
<evidence type="ECO:0000256" key="4">
    <source>
        <dbReference type="ARBA" id="ARBA00022729"/>
    </source>
</evidence>
<keyword evidence="8" id="KW-1185">Reference proteome</keyword>
<proteinExistence type="inferred from homology"/>